<dbReference type="RefSeq" id="WP_079039739.1">
    <property type="nucleotide sequence ID" value="NZ_FMZK01000001.1"/>
</dbReference>
<evidence type="ECO:0000259" key="4">
    <source>
        <dbReference type="Pfam" id="PF11887"/>
    </source>
</evidence>
<keyword evidence="2" id="KW-0472">Membrane</keyword>
<dbReference type="Pfam" id="PF02470">
    <property type="entry name" value="MlaD"/>
    <property type="match status" value="1"/>
</dbReference>
<proteinExistence type="predicted"/>
<evidence type="ECO:0000313" key="5">
    <source>
        <dbReference type="EMBL" id="SDC14915.1"/>
    </source>
</evidence>
<feature type="transmembrane region" description="Helical" evidence="2">
    <location>
        <begin position="21"/>
        <end position="48"/>
    </location>
</feature>
<accession>A0A1G6J991</accession>
<dbReference type="PANTHER" id="PTHR33371:SF15">
    <property type="entry name" value="LIPOPROTEIN LPRN"/>
    <property type="match status" value="1"/>
</dbReference>
<protein>
    <submittedName>
        <fullName evidence="5">Phospholipid/cholesterol/gamma-HCH transport system substrate-binding protein</fullName>
    </submittedName>
</protein>
<feature type="compositionally biased region" description="Low complexity" evidence="1">
    <location>
        <begin position="378"/>
        <end position="402"/>
    </location>
</feature>
<dbReference type="EMBL" id="FMZK01000001">
    <property type="protein sequence ID" value="SDC14915.1"/>
    <property type="molecule type" value="Genomic_DNA"/>
</dbReference>
<name>A0A1G6J991_9ACTN</name>
<dbReference type="InterPro" id="IPR024516">
    <property type="entry name" value="Mce_C"/>
</dbReference>
<evidence type="ECO:0000256" key="2">
    <source>
        <dbReference type="SAM" id="Phobius"/>
    </source>
</evidence>
<dbReference type="Proteomes" id="UP000182100">
    <property type="component" value="Unassembled WGS sequence"/>
</dbReference>
<reference evidence="6" key="1">
    <citation type="submission" date="2016-10" db="EMBL/GenBank/DDBJ databases">
        <authorList>
            <person name="Varghese N."/>
            <person name="Submissions S."/>
        </authorList>
    </citation>
    <scope>NUCLEOTIDE SEQUENCE [LARGE SCALE GENOMIC DNA]</scope>
    <source>
        <strain evidence="6">CGMCC 4.3504</strain>
    </source>
</reference>
<dbReference type="PANTHER" id="PTHR33371">
    <property type="entry name" value="INTERMEMBRANE PHOSPHOLIPID TRANSPORT SYSTEM BINDING PROTEIN MLAD-RELATED"/>
    <property type="match status" value="1"/>
</dbReference>
<organism evidence="5 6">
    <name type="scientific">Streptomyces prasinopilosus</name>
    <dbReference type="NCBI Taxonomy" id="67344"/>
    <lineage>
        <taxon>Bacteria</taxon>
        <taxon>Bacillati</taxon>
        <taxon>Actinomycetota</taxon>
        <taxon>Actinomycetes</taxon>
        <taxon>Kitasatosporales</taxon>
        <taxon>Streptomycetaceae</taxon>
        <taxon>Streptomyces</taxon>
    </lineage>
</organism>
<keyword evidence="2" id="KW-0812">Transmembrane</keyword>
<feature type="region of interest" description="Disordered" evidence="1">
    <location>
        <begin position="373"/>
        <end position="460"/>
    </location>
</feature>
<dbReference type="Pfam" id="PF11887">
    <property type="entry name" value="Mce4_CUP1"/>
    <property type="match status" value="1"/>
</dbReference>
<evidence type="ECO:0000313" key="6">
    <source>
        <dbReference type="Proteomes" id="UP000182100"/>
    </source>
</evidence>
<evidence type="ECO:0000256" key="1">
    <source>
        <dbReference type="SAM" id="MobiDB-lite"/>
    </source>
</evidence>
<feature type="domain" description="Mce/MlaD" evidence="3">
    <location>
        <begin position="76"/>
        <end position="151"/>
    </location>
</feature>
<evidence type="ECO:0000259" key="3">
    <source>
        <dbReference type="Pfam" id="PF02470"/>
    </source>
</evidence>
<dbReference type="STRING" id="67344.SAMN05216505_101565"/>
<dbReference type="InterPro" id="IPR052336">
    <property type="entry name" value="MlaD_Phospholipid_Transporter"/>
</dbReference>
<feature type="compositionally biased region" description="Pro residues" evidence="1">
    <location>
        <begin position="420"/>
        <end position="436"/>
    </location>
</feature>
<sequence length="460" mass="46891">MKGTRKRGARRAGPAADGIRRGVLTTGGAAGLTLGGLLSLGLGFALALGAATTGLPRFDGIEDLPLPGGADLGDHPYTVTAELRDVLSLVPQSAVKVNDVAVGRVTAVELGDDAWSARVTMRINGDVRLPADATARLEQSSLLGEKYVQLAAPARESGSAAGTGSGRLEDGGVIPVSRTGRDTEVEEVFGALSLLLNGGGVNQLKTITRELNAALGGREPEVRSVLKRVNTLVTDLDENRGDITDALDAANRLSATLATRKDDVGTVLTDLSPGLKTLERQRGSLLTMLRSLDTLSGVAVSTIDASKDDMIADLKAIAPTLKALADAGTDLPDSLQVLLTYPFTDEVLRGVKGDYLNVYLDMTAVPGTQVIPPLVPQGTASPSAPADGGPAAAAEGPSSARTGGEEESGREPEPARSPGTPSPRRPAPEHSPPLPLPSVSASTASGAPADPATARGGASG</sequence>
<dbReference type="GO" id="GO:0005576">
    <property type="term" value="C:extracellular region"/>
    <property type="evidence" value="ECO:0007669"/>
    <property type="project" value="TreeGrafter"/>
</dbReference>
<feature type="compositionally biased region" description="Basic and acidic residues" evidence="1">
    <location>
        <begin position="403"/>
        <end position="414"/>
    </location>
</feature>
<dbReference type="InterPro" id="IPR005693">
    <property type="entry name" value="Mce"/>
</dbReference>
<keyword evidence="6" id="KW-1185">Reference proteome</keyword>
<feature type="domain" description="Mammalian cell entry C-terminal" evidence="4">
    <location>
        <begin position="166"/>
        <end position="338"/>
    </location>
</feature>
<dbReference type="AlphaFoldDB" id="A0A1G6J991"/>
<feature type="region of interest" description="Disordered" evidence="1">
    <location>
        <begin position="154"/>
        <end position="177"/>
    </location>
</feature>
<gene>
    <name evidence="5" type="ORF">SAMN05216505_101565</name>
</gene>
<keyword evidence="2" id="KW-1133">Transmembrane helix</keyword>
<dbReference type="InterPro" id="IPR003399">
    <property type="entry name" value="Mce/MlaD"/>
</dbReference>
<dbReference type="NCBIfam" id="TIGR00996">
    <property type="entry name" value="Mtu_fam_mce"/>
    <property type="match status" value="1"/>
</dbReference>